<evidence type="ECO:0000256" key="7">
    <source>
        <dbReference type="ARBA" id="ARBA00024603"/>
    </source>
</evidence>
<dbReference type="InterPro" id="IPR034005">
    <property type="entry name" value="M3A_DCP"/>
</dbReference>
<gene>
    <name evidence="12" type="ORF">DC3_18220</name>
</gene>
<dbReference type="PANTHER" id="PTHR43660:SF1">
    <property type="entry name" value="DIPEPTIDYL CARBOXYPEPTIDASE"/>
    <property type="match status" value="1"/>
</dbReference>
<dbReference type="Pfam" id="PF01432">
    <property type="entry name" value="Peptidase_M3"/>
    <property type="match status" value="1"/>
</dbReference>
<keyword evidence="4 9" id="KW-0378">Hydrolase</keyword>
<dbReference type="EMBL" id="BJXB01000006">
    <property type="protein sequence ID" value="GEM46187.1"/>
    <property type="molecule type" value="Genomic_DNA"/>
</dbReference>
<keyword evidence="3 9" id="KW-0479">Metal-binding</keyword>
<dbReference type="EC" id="3.4.24.70" evidence="8"/>
<comment type="caution">
    <text evidence="12">The sequence shown here is derived from an EMBL/GenBank/DDBJ whole genome shotgun (WGS) entry which is preliminary data.</text>
</comment>
<evidence type="ECO:0000313" key="13">
    <source>
        <dbReference type="Proteomes" id="UP000321306"/>
    </source>
</evidence>
<evidence type="ECO:0000256" key="8">
    <source>
        <dbReference type="ARBA" id="ARBA00026100"/>
    </source>
</evidence>
<dbReference type="Pfam" id="PF19310">
    <property type="entry name" value="TOP_N"/>
    <property type="match status" value="1"/>
</dbReference>
<dbReference type="InterPro" id="IPR045090">
    <property type="entry name" value="Pept_M3A_M3B"/>
</dbReference>
<dbReference type="Proteomes" id="UP000321306">
    <property type="component" value="Unassembled WGS sequence"/>
</dbReference>
<evidence type="ECO:0000256" key="1">
    <source>
        <dbReference type="ARBA" id="ARBA00006040"/>
    </source>
</evidence>
<dbReference type="InterPro" id="IPR024077">
    <property type="entry name" value="Neurolysin/TOP_dom2"/>
</dbReference>
<dbReference type="GO" id="GO:0006508">
    <property type="term" value="P:proteolysis"/>
    <property type="evidence" value="ECO:0007669"/>
    <property type="project" value="UniProtKB-KW"/>
</dbReference>
<evidence type="ECO:0000259" key="11">
    <source>
        <dbReference type="Pfam" id="PF19310"/>
    </source>
</evidence>
<dbReference type="SUPFAM" id="SSF55486">
    <property type="entry name" value="Metalloproteases ('zincins'), catalytic domain"/>
    <property type="match status" value="1"/>
</dbReference>
<comment type="catalytic activity">
    <reaction evidence="7">
        <text>Hydrolysis of oligopeptides, with broad specificity. Gly or Ala commonly occur as P1 or P1' residues, but more distant residues are also important, as is shown by the fact that Z-Gly-Pro-Gly-|-Gly-Pro-Ala is cleaved, but not Z-(Gly)(5).</text>
        <dbReference type="EC" id="3.4.24.70"/>
    </reaction>
</comment>
<evidence type="ECO:0000256" key="9">
    <source>
        <dbReference type="RuleBase" id="RU003435"/>
    </source>
</evidence>
<reference evidence="12 13" key="1">
    <citation type="submission" date="2019-07" db="EMBL/GenBank/DDBJ databases">
        <title>Whole genome shotgun sequence of Deinococcus cellulosilyticus NBRC 106333.</title>
        <authorList>
            <person name="Hosoyama A."/>
            <person name="Uohara A."/>
            <person name="Ohji S."/>
            <person name="Ichikawa N."/>
        </authorList>
    </citation>
    <scope>NUCLEOTIDE SEQUENCE [LARGE SCALE GENOMIC DNA]</scope>
    <source>
        <strain evidence="12 13">NBRC 106333</strain>
    </source>
</reference>
<evidence type="ECO:0000256" key="2">
    <source>
        <dbReference type="ARBA" id="ARBA00022670"/>
    </source>
</evidence>
<dbReference type="InterPro" id="IPR001567">
    <property type="entry name" value="Pept_M3A_M3B_dom"/>
</dbReference>
<accession>A0A511N150</accession>
<evidence type="ECO:0000256" key="4">
    <source>
        <dbReference type="ARBA" id="ARBA00022801"/>
    </source>
</evidence>
<feature type="domain" description="Oligopeptidase A N-terminal" evidence="11">
    <location>
        <begin position="37"/>
        <end position="158"/>
    </location>
</feature>
<dbReference type="Gene3D" id="1.10.1370.40">
    <property type="match status" value="1"/>
</dbReference>
<dbReference type="GO" id="GO:0004222">
    <property type="term" value="F:metalloendopeptidase activity"/>
    <property type="evidence" value="ECO:0007669"/>
    <property type="project" value="UniProtKB-EC"/>
</dbReference>
<comment type="cofactor">
    <cofactor evidence="9">
        <name>Zn(2+)</name>
        <dbReference type="ChEBI" id="CHEBI:29105"/>
    </cofactor>
    <text evidence="9">Binds 1 zinc ion.</text>
</comment>
<dbReference type="InterPro" id="IPR024079">
    <property type="entry name" value="MetalloPept_cat_dom_sf"/>
</dbReference>
<protein>
    <recommendedName>
        <fullName evidence="8">oligopeptidase A</fullName>
        <ecNumber evidence="8">3.4.24.70</ecNumber>
    </recommendedName>
</protein>
<evidence type="ECO:0000256" key="3">
    <source>
        <dbReference type="ARBA" id="ARBA00022723"/>
    </source>
</evidence>
<dbReference type="GO" id="GO:0046872">
    <property type="term" value="F:metal ion binding"/>
    <property type="evidence" value="ECO:0007669"/>
    <property type="project" value="UniProtKB-UniRule"/>
</dbReference>
<keyword evidence="5 9" id="KW-0862">Zinc</keyword>
<dbReference type="Gene3D" id="3.40.390.10">
    <property type="entry name" value="Collagenase (Catalytic Domain)"/>
    <property type="match status" value="1"/>
</dbReference>
<keyword evidence="13" id="KW-1185">Reference proteome</keyword>
<evidence type="ECO:0000256" key="5">
    <source>
        <dbReference type="ARBA" id="ARBA00022833"/>
    </source>
</evidence>
<dbReference type="GO" id="GO:0005829">
    <property type="term" value="C:cytosol"/>
    <property type="evidence" value="ECO:0007669"/>
    <property type="project" value="UniProtKB-ARBA"/>
</dbReference>
<evidence type="ECO:0000256" key="6">
    <source>
        <dbReference type="ARBA" id="ARBA00023049"/>
    </source>
</evidence>
<proteinExistence type="inferred from homology"/>
<name>A0A511N150_DEIC1</name>
<keyword evidence="6 9" id="KW-0482">Metalloprotease</keyword>
<dbReference type="AlphaFoldDB" id="A0A511N150"/>
<organism evidence="12 13">
    <name type="scientific">Deinococcus cellulosilyticus (strain DSM 18568 / NBRC 106333 / KACC 11606 / 5516J-15)</name>
    <dbReference type="NCBI Taxonomy" id="1223518"/>
    <lineage>
        <taxon>Bacteria</taxon>
        <taxon>Thermotogati</taxon>
        <taxon>Deinococcota</taxon>
        <taxon>Deinococci</taxon>
        <taxon>Deinococcales</taxon>
        <taxon>Deinococcaceae</taxon>
        <taxon>Deinococcus</taxon>
    </lineage>
</organism>
<dbReference type="FunFam" id="3.40.390.10:FF:000009">
    <property type="entry name" value="Oligopeptidase A"/>
    <property type="match status" value="1"/>
</dbReference>
<keyword evidence="2 9" id="KW-0645">Protease</keyword>
<dbReference type="InterPro" id="IPR045666">
    <property type="entry name" value="OpdA_N"/>
</dbReference>
<evidence type="ECO:0000259" key="10">
    <source>
        <dbReference type="Pfam" id="PF01432"/>
    </source>
</evidence>
<dbReference type="Gene3D" id="1.10.1370.10">
    <property type="entry name" value="Neurolysin, domain 3"/>
    <property type="match status" value="1"/>
</dbReference>
<dbReference type="PANTHER" id="PTHR43660">
    <property type="entry name" value="DIPEPTIDYL CARBOXYPEPTIDASE"/>
    <property type="match status" value="1"/>
</dbReference>
<dbReference type="CDD" id="cd06456">
    <property type="entry name" value="M3A_DCP"/>
    <property type="match status" value="1"/>
</dbReference>
<feature type="domain" description="Peptidase M3A/M3B catalytic" evidence="10">
    <location>
        <begin position="232"/>
        <end position="682"/>
    </location>
</feature>
<comment type="similarity">
    <text evidence="1 9">Belongs to the peptidase M3 family.</text>
</comment>
<sequence>MNTGYTFAMSDNPLLSLGFDMPFEDIKPEHFEPAVDLLLEKAEQELQALIHIEGERTVNNTLKAYDRLGEGLYRVYGLLTHLNSVVTSPEIRAVLQAVQPKITAFYTRVSLSQELYQGLKDFAASAEGQSLTGAKRRLLELALDEFRRSGADLPADKKQRLEEINMRLSEITTKYSQNVVDSTAEFELIIEDESKLAGLPESARAAARQSAESKGKEGWRFTLAQPSYLPVMFYLDDAEIRKTMYLAFNQRGSNEPYNNEPLINEILALRKEKAQLLGYKNFADLVLEDRMAKNGDRALQFEQEMADKIRPVFQRENAELLEYRRALEGETAPELQPWDVSYYSEKLRKANYDFDEEALKPYFAVDKVMEGLFEITRRVYGVTIKEVSGVQVWHPEVKTYEIFNEEGQKLARFFADWFPRETKRSGAWMNSFMTGDRDGAFEPHLCLMCGNLTPAVGDQPALLTHSDVETIFHEWGHLIHHALSHVEVKSLAGTNVAWDFVELPSQIMENWAWEREALDLFAHHHQTGETIPEDLFEKMVAARNFRAANVAMRQLSFGTTDLMLHMQYQPDQDGSVLDYSRNLLGQFMPVQPGPEFKMITSFSHLFASPVGYGAGYYSYKWAEVLDADAFSRFRNEGIFNRATGQDFLDKILSRGASEDPAKLFRDFMGRDPDPNALLERSGLLV</sequence>
<evidence type="ECO:0000313" key="12">
    <source>
        <dbReference type="EMBL" id="GEM46187.1"/>
    </source>
</evidence>